<gene>
    <name evidence="3" type="ORF">ACFSUT_34895</name>
</gene>
<dbReference type="Proteomes" id="UP001597542">
    <property type="component" value="Unassembled WGS sequence"/>
</dbReference>
<proteinExistence type="predicted"/>
<dbReference type="InterPro" id="IPR036086">
    <property type="entry name" value="ParB/Sulfiredoxin_sf"/>
</dbReference>
<evidence type="ECO:0000313" key="4">
    <source>
        <dbReference type="Proteomes" id="UP001597542"/>
    </source>
</evidence>
<protein>
    <submittedName>
        <fullName evidence="3">ParB N-terminal domain-containing protein</fullName>
    </submittedName>
</protein>
<dbReference type="SMART" id="SM00470">
    <property type="entry name" value="ParB"/>
    <property type="match status" value="1"/>
</dbReference>
<sequence>MPTWGQVAAEHVRAEFNCYWVRGGTVGDVINDESSMEEVRFASAAIRELPSFSTVVQCRISEVLPADSSPRSAALDADHLRKLRESEASLPPIVVHRATMRVVDGWHRLHAAKSRGDTTIAAVFFEGTFEEAFVLSVKINSAHGLPLSLADRKVAAERILSWYPNWSDRSIAAIAGISHTTVAAVRGRSIGKSGQSTGRIARNGAVYRSKVPQGRRRAAELFVADPGASARKVAQAAGISTTTAKDVRKRLRAGEDPAASRGGAAGEPSEAGPADRLRVPPQRTVGAAEMLDRLRRDPSLRFTDFGRKLLHWLESPLGDHIDWDAVVSRLPSHCTRNIAEIARQRSKDWQQLAELIDRDLNVTG</sequence>
<accession>A0ABW5I9J1</accession>
<dbReference type="InterPro" id="IPR003115">
    <property type="entry name" value="ParB_N"/>
</dbReference>
<comment type="caution">
    <text evidence="3">The sequence shown here is derived from an EMBL/GenBank/DDBJ whole genome shotgun (WGS) entry which is preliminary data.</text>
</comment>
<reference evidence="4" key="1">
    <citation type="journal article" date="2019" name="Int. J. Syst. Evol. Microbiol.">
        <title>The Global Catalogue of Microorganisms (GCM) 10K type strain sequencing project: providing services to taxonomists for standard genome sequencing and annotation.</title>
        <authorList>
            <consortium name="The Broad Institute Genomics Platform"/>
            <consortium name="The Broad Institute Genome Sequencing Center for Infectious Disease"/>
            <person name="Wu L."/>
            <person name="Ma J."/>
        </authorList>
    </citation>
    <scope>NUCLEOTIDE SEQUENCE [LARGE SCALE GENOMIC DNA]</scope>
    <source>
        <strain evidence="4">CGMCC 4.7638</strain>
    </source>
</reference>
<evidence type="ECO:0000313" key="3">
    <source>
        <dbReference type="EMBL" id="MFD2485505.1"/>
    </source>
</evidence>
<dbReference type="EMBL" id="JBHUKQ010000016">
    <property type="protein sequence ID" value="MFD2485505.1"/>
    <property type="molecule type" value="Genomic_DNA"/>
</dbReference>
<keyword evidence="4" id="KW-1185">Reference proteome</keyword>
<feature type="domain" description="ParB-like N-terminal" evidence="2">
    <location>
        <begin position="56"/>
        <end position="141"/>
    </location>
</feature>
<dbReference type="SUPFAM" id="SSF110849">
    <property type="entry name" value="ParB/Sulfiredoxin"/>
    <property type="match status" value="1"/>
</dbReference>
<name>A0ABW5I9J1_9PSEU</name>
<feature type="region of interest" description="Disordered" evidence="1">
    <location>
        <begin position="254"/>
        <end position="278"/>
    </location>
</feature>
<feature type="compositionally biased region" description="Low complexity" evidence="1">
    <location>
        <begin position="257"/>
        <end position="272"/>
    </location>
</feature>
<evidence type="ECO:0000259" key="2">
    <source>
        <dbReference type="SMART" id="SM00470"/>
    </source>
</evidence>
<evidence type="ECO:0000256" key="1">
    <source>
        <dbReference type="SAM" id="MobiDB-lite"/>
    </source>
</evidence>
<organism evidence="3 4">
    <name type="scientific">Amycolatopsis albidoflavus</name>
    <dbReference type="NCBI Taxonomy" id="102226"/>
    <lineage>
        <taxon>Bacteria</taxon>
        <taxon>Bacillati</taxon>
        <taxon>Actinomycetota</taxon>
        <taxon>Actinomycetes</taxon>
        <taxon>Pseudonocardiales</taxon>
        <taxon>Pseudonocardiaceae</taxon>
        <taxon>Amycolatopsis</taxon>
    </lineage>
</organism>
<dbReference type="RefSeq" id="WP_344278377.1">
    <property type="nucleotide sequence ID" value="NZ_BAAAHV010000015.1"/>
</dbReference>